<dbReference type="KEGG" id="mro:MROS_1615"/>
<feature type="coiled-coil region" evidence="1">
    <location>
        <begin position="116"/>
        <end position="143"/>
    </location>
</feature>
<dbReference type="Gene3D" id="1.25.40.10">
    <property type="entry name" value="Tetratricopeptide repeat domain"/>
    <property type="match status" value="1"/>
</dbReference>
<dbReference type="InterPro" id="IPR011990">
    <property type="entry name" value="TPR-like_helical_dom_sf"/>
</dbReference>
<evidence type="ECO:0008006" key="4">
    <source>
        <dbReference type="Google" id="ProtNLM"/>
    </source>
</evidence>
<keyword evidence="3" id="KW-1185">Reference proteome</keyword>
<dbReference type="Proteomes" id="UP000009011">
    <property type="component" value="Chromosome"/>
</dbReference>
<dbReference type="OrthoDB" id="594666at2"/>
<dbReference type="RefSeq" id="WP_014856283.1">
    <property type="nucleotide sequence ID" value="NC_018178.1"/>
</dbReference>
<accession>I6ZS10</accession>
<sequence>MNKKITEDKIKLIYEFNPGSPLFARVGKILLDEGKPHEAIEILNGGLEQYPDYPTAYYIRAVAYAYSGKIKEAKEDVHKASSLYENAMSGNYYLEMIEKIENDIKSLDELKVHEFIADENGGKNSIEDKLEELAEELSKARIKYNPDAGEDTVVSVPEIPKTRIVTETMAKIYEAQRNYKDAIAVYKDLAKSNPEKADYFKRKIEEINRIIDTGLV</sequence>
<evidence type="ECO:0000313" key="2">
    <source>
        <dbReference type="EMBL" id="AFN74849.1"/>
    </source>
</evidence>
<dbReference type="SUPFAM" id="SSF48452">
    <property type="entry name" value="TPR-like"/>
    <property type="match status" value="1"/>
</dbReference>
<dbReference type="STRING" id="1191523.MROS_1615"/>
<reference evidence="2 3" key="1">
    <citation type="journal article" date="2013" name="PLoS ONE">
        <title>Genomic analysis of Melioribacter roseus, facultatively anaerobic organotrophic bacterium representing a novel deep lineage within Bacteriodetes/Chlorobi group.</title>
        <authorList>
            <person name="Kadnikov V.V."/>
            <person name="Mardanov A.V."/>
            <person name="Podosokorskaya O.A."/>
            <person name="Gavrilov S.N."/>
            <person name="Kublanov I.V."/>
            <person name="Beletsky A.V."/>
            <person name="Bonch-Osmolovskaya E.A."/>
            <person name="Ravin N.V."/>
        </authorList>
    </citation>
    <scope>NUCLEOTIDE SEQUENCE [LARGE SCALE GENOMIC DNA]</scope>
    <source>
        <strain evidence="3">JCM 17771 / P3M-2</strain>
    </source>
</reference>
<dbReference type="AlphaFoldDB" id="I6ZS10"/>
<dbReference type="InterPro" id="IPR019734">
    <property type="entry name" value="TPR_rpt"/>
</dbReference>
<organism evidence="2 3">
    <name type="scientific">Melioribacter roseus (strain DSM 23840 / JCM 17771 / VKM B-2668 / P3M-2)</name>
    <dbReference type="NCBI Taxonomy" id="1191523"/>
    <lineage>
        <taxon>Bacteria</taxon>
        <taxon>Pseudomonadati</taxon>
        <taxon>Ignavibacteriota</taxon>
        <taxon>Ignavibacteria</taxon>
        <taxon>Ignavibacteriales</taxon>
        <taxon>Melioribacteraceae</taxon>
        <taxon>Melioribacter</taxon>
    </lineage>
</organism>
<name>I6ZS10_MELRP</name>
<dbReference type="EMBL" id="CP003557">
    <property type="protein sequence ID" value="AFN74849.1"/>
    <property type="molecule type" value="Genomic_DNA"/>
</dbReference>
<evidence type="ECO:0000256" key="1">
    <source>
        <dbReference type="SAM" id="Coils"/>
    </source>
</evidence>
<dbReference type="eggNOG" id="COG4783">
    <property type="taxonomic scope" value="Bacteria"/>
</dbReference>
<keyword evidence="1" id="KW-0175">Coiled coil</keyword>
<gene>
    <name evidence="2" type="ordered locus">MROS_1615</name>
</gene>
<protein>
    <recommendedName>
        <fullName evidence="4">Tetratricopeptide repeat protein</fullName>
    </recommendedName>
</protein>
<dbReference type="HOGENOM" id="CLU_1228553_0_0_10"/>
<dbReference type="SMART" id="SM00028">
    <property type="entry name" value="TPR"/>
    <property type="match status" value="3"/>
</dbReference>
<dbReference type="Pfam" id="PF13432">
    <property type="entry name" value="TPR_16"/>
    <property type="match status" value="2"/>
</dbReference>
<evidence type="ECO:0000313" key="3">
    <source>
        <dbReference type="Proteomes" id="UP000009011"/>
    </source>
</evidence>
<proteinExistence type="predicted"/>